<dbReference type="Pfam" id="PF14291">
    <property type="entry name" value="DUF4371"/>
    <property type="match status" value="1"/>
</dbReference>
<organism evidence="3 4">
    <name type="scientific">Frankliniella fusca</name>
    <dbReference type="NCBI Taxonomy" id="407009"/>
    <lineage>
        <taxon>Eukaryota</taxon>
        <taxon>Metazoa</taxon>
        <taxon>Ecdysozoa</taxon>
        <taxon>Arthropoda</taxon>
        <taxon>Hexapoda</taxon>
        <taxon>Insecta</taxon>
        <taxon>Pterygota</taxon>
        <taxon>Neoptera</taxon>
        <taxon>Paraneoptera</taxon>
        <taxon>Thysanoptera</taxon>
        <taxon>Terebrantia</taxon>
        <taxon>Thripoidea</taxon>
        <taxon>Thripidae</taxon>
        <taxon>Frankliniella</taxon>
    </lineage>
</organism>
<dbReference type="SUPFAM" id="SSF53098">
    <property type="entry name" value="Ribonuclease H-like"/>
    <property type="match status" value="1"/>
</dbReference>
<gene>
    <name evidence="3" type="ORF">KUF71_012328</name>
    <name evidence="2" type="ORF">KUF71_019747</name>
</gene>
<evidence type="ECO:0000313" key="4">
    <source>
        <dbReference type="Proteomes" id="UP001219518"/>
    </source>
</evidence>
<evidence type="ECO:0000313" key="2">
    <source>
        <dbReference type="EMBL" id="KAK3909738.1"/>
    </source>
</evidence>
<name>A0AAE1HN39_9NEOP</name>
<dbReference type="AlphaFoldDB" id="A0AAE1HN39"/>
<reference evidence="3" key="2">
    <citation type="journal article" date="2023" name="BMC Genomics">
        <title>Pest status, molecular evolution, and epigenetic factors derived from the genome assembly of Frankliniella fusca, a thysanopteran phytovirus vector.</title>
        <authorList>
            <person name="Catto M.A."/>
            <person name="Labadie P.E."/>
            <person name="Jacobson A.L."/>
            <person name="Kennedy G.G."/>
            <person name="Srinivasan R."/>
            <person name="Hunt B.G."/>
        </authorList>
    </citation>
    <scope>NUCLEOTIDE SEQUENCE</scope>
    <source>
        <strain evidence="3">PL_HMW_Pooled</strain>
    </source>
</reference>
<keyword evidence="4" id="KW-1185">Reference proteome</keyword>
<proteinExistence type="predicted"/>
<dbReference type="InterPro" id="IPR025398">
    <property type="entry name" value="DUF4371"/>
</dbReference>
<dbReference type="EMBL" id="JAHWGI010001182">
    <property type="protein sequence ID" value="KAK3924377.1"/>
    <property type="molecule type" value="Genomic_DNA"/>
</dbReference>
<reference evidence="3" key="1">
    <citation type="submission" date="2021-07" db="EMBL/GenBank/DDBJ databases">
        <authorList>
            <person name="Catto M.A."/>
            <person name="Jacobson A."/>
            <person name="Kennedy G."/>
            <person name="Labadie P."/>
            <person name="Hunt B.G."/>
            <person name="Srinivasan R."/>
        </authorList>
    </citation>
    <scope>NUCLEOTIDE SEQUENCE</scope>
    <source>
        <strain evidence="3">PL_HMW_Pooled</strain>
        <tissue evidence="3">Head</tissue>
    </source>
</reference>
<dbReference type="EMBL" id="JAHWGI010000117">
    <property type="protein sequence ID" value="KAK3909738.1"/>
    <property type="molecule type" value="Genomic_DNA"/>
</dbReference>
<comment type="caution">
    <text evidence="3">The sequence shown here is derived from an EMBL/GenBank/DDBJ whole genome shotgun (WGS) entry which is preliminary data.</text>
</comment>
<dbReference type="Proteomes" id="UP001219518">
    <property type="component" value="Unassembled WGS sequence"/>
</dbReference>
<accession>A0AAE1HN39</accession>
<evidence type="ECO:0000259" key="1">
    <source>
        <dbReference type="Pfam" id="PF14291"/>
    </source>
</evidence>
<protein>
    <submittedName>
        <fullName evidence="3">Zinc finger protein 862</fullName>
    </submittedName>
</protein>
<feature type="domain" description="DUF4371" evidence="1">
    <location>
        <begin position="71"/>
        <end position="176"/>
    </location>
</feature>
<sequence length="339" mass="37853">MELYNTSKQNRLDQMGAVQVVGDEQKVIDIKLAVYIVVHSALKSIDHLTELLKIVGKGSRLERLRLHRTKCSKLIVNVVAPAMLTALVEDLSDSVFSLIVDESTDISTTKFLATMIKYYSKTDNVLKTEFLGLIGVYRATADALWSSLKEHLTGLGINYQKQCKGLGTDGASTLCGGTHSVFTLMKAEIPDLQIVKCVCHSLHNAASKAAAEMPADVEFLVRETRNWFSRSPLKRLQYKDLYAAINGGAMPRALVQLVRTRWLAWAKAISVVTDQWLELKQHFVNHNASMSPSEKCAIGRKLYECFQQDAILFYLKFLGPITKELNALNLRFQATDGEV</sequence>
<dbReference type="PANTHER" id="PTHR37162">
    <property type="entry name" value="HAT FAMILY DIMERISATION DOMAINCONTAINING PROTEIN-RELATED"/>
    <property type="match status" value="1"/>
</dbReference>
<dbReference type="PANTHER" id="PTHR37162:SF1">
    <property type="entry name" value="BED-TYPE DOMAIN-CONTAINING PROTEIN"/>
    <property type="match status" value="1"/>
</dbReference>
<evidence type="ECO:0000313" key="3">
    <source>
        <dbReference type="EMBL" id="KAK3924377.1"/>
    </source>
</evidence>
<dbReference type="InterPro" id="IPR012337">
    <property type="entry name" value="RNaseH-like_sf"/>
</dbReference>